<dbReference type="Proteomes" id="UP001058974">
    <property type="component" value="Chromosome 7"/>
</dbReference>
<dbReference type="EMBL" id="JAMSHJ010000007">
    <property type="protein sequence ID" value="KAI5391875.1"/>
    <property type="molecule type" value="Genomic_DNA"/>
</dbReference>
<reference evidence="1 2" key="1">
    <citation type="journal article" date="2022" name="Nat. Genet.">
        <title>Improved pea reference genome and pan-genome highlight genomic features and evolutionary characteristics.</title>
        <authorList>
            <person name="Yang T."/>
            <person name="Liu R."/>
            <person name="Luo Y."/>
            <person name="Hu S."/>
            <person name="Wang D."/>
            <person name="Wang C."/>
            <person name="Pandey M.K."/>
            <person name="Ge S."/>
            <person name="Xu Q."/>
            <person name="Li N."/>
            <person name="Li G."/>
            <person name="Huang Y."/>
            <person name="Saxena R.K."/>
            <person name="Ji Y."/>
            <person name="Li M."/>
            <person name="Yan X."/>
            <person name="He Y."/>
            <person name="Liu Y."/>
            <person name="Wang X."/>
            <person name="Xiang C."/>
            <person name="Varshney R.K."/>
            <person name="Ding H."/>
            <person name="Gao S."/>
            <person name="Zong X."/>
        </authorList>
    </citation>
    <scope>NUCLEOTIDE SEQUENCE [LARGE SCALE GENOMIC DNA]</scope>
    <source>
        <strain evidence="1 2">cv. Zhongwan 6</strain>
    </source>
</reference>
<gene>
    <name evidence="1" type="ORF">KIW84_076611</name>
</gene>
<dbReference type="PANTHER" id="PTHR33738">
    <property type="entry name" value="EMB|CAB82975.1"/>
    <property type="match status" value="1"/>
</dbReference>
<dbReference type="AlphaFoldDB" id="A0A9D4VX99"/>
<protein>
    <submittedName>
        <fullName evidence="1">Uncharacterized protein</fullName>
    </submittedName>
</protein>
<accession>A0A9D4VX99</accession>
<evidence type="ECO:0000313" key="1">
    <source>
        <dbReference type="EMBL" id="KAI5391875.1"/>
    </source>
</evidence>
<dbReference type="PANTHER" id="PTHR33738:SF1">
    <property type="entry name" value="PLANT_T7H20-70 PROTEIN"/>
    <property type="match status" value="1"/>
</dbReference>
<comment type="caution">
    <text evidence="1">The sequence shown here is derived from an EMBL/GenBank/DDBJ whole genome shotgun (WGS) entry which is preliminary data.</text>
</comment>
<keyword evidence="2" id="KW-1185">Reference proteome</keyword>
<name>A0A9D4VX99_PEA</name>
<proteinExistence type="predicted"/>
<dbReference type="Gramene" id="Psat07G0661100-T1">
    <property type="protein sequence ID" value="KAI5391875.1"/>
    <property type="gene ID" value="KIW84_076611"/>
</dbReference>
<dbReference type="OrthoDB" id="1423981at2759"/>
<organism evidence="1 2">
    <name type="scientific">Pisum sativum</name>
    <name type="common">Garden pea</name>
    <name type="synonym">Lathyrus oleraceus</name>
    <dbReference type="NCBI Taxonomy" id="3888"/>
    <lineage>
        <taxon>Eukaryota</taxon>
        <taxon>Viridiplantae</taxon>
        <taxon>Streptophyta</taxon>
        <taxon>Embryophyta</taxon>
        <taxon>Tracheophyta</taxon>
        <taxon>Spermatophyta</taxon>
        <taxon>Magnoliopsida</taxon>
        <taxon>eudicotyledons</taxon>
        <taxon>Gunneridae</taxon>
        <taxon>Pentapetalae</taxon>
        <taxon>rosids</taxon>
        <taxon>fabids</taxon>
        <taxon>Fabales</taxon>
        <taxon>Fabaceae</taxon>
        <taxon>Papilionoideae</taxon>
        <taxon>50 kb inversion clade</taxon>
        <taxon>NPAAA clade</taxon>
        <taxon>Hologalegina</taxon>
        <taxon>IRL clade</taxon>
        <taxon>Fabeae</taxon>
        <taxon>Lathyrus</taxon>
    </lineage>
</organism>
<sequence>MERKNNQKNGSHPFSSSGIFSSVFSSQSPLVLGRESVRFEVNEKIDDKTLNSIIETQDEILKNNHRSEVYNAKNINMSSTSHDQITHSCNFSSSIYYGGQDIIPNTQSTQNVGVILSNNWEKDDSGVASRGDWWKGGLYY</sequence>
<evidence type="ECO:0000313" key="2">
    <source>
        <dbReference type="Proteomes" id="UP001058974"/>
    </source>
</evidence>